<gene>
    <name evidence="2" type="ORF">LSINAPIS_LOCUS8845</name>
</gene>
<evidence type="ECO:0000256" key="1">
    <source>
        <dbReference type="SAM" id="MobiDB-lite"/>
    </source>
</evidence>
<keyword evidence="3" id="KW-1185">Reference proteome</keyword>
<feature type="region of interest" description="Disordered" evidence="1">
    <location>
        <begin position="159"/>
        <end position="183"/>
    </location>
</feature>
<organism evidence="2 3">
    <name type="scientific">Leptidea sinapis</name>
    <dbReference type="NCBI Taxonomy" id="189913"/>
    <lineage>
        <taxon>Eukaryota</taxon>
        <taxon>Metazoa</taxon>
        <taxon>Ecdysozoa</taxon>
        <taxon>Arthropoda</taxon>
        <taxon>Hexapoda</taxon>
        <taxon>Insecta</taxon>
        <taxon>Pterygota</taxon>
        <taxon>Neoptera</taxon>
        <taxon>Endopterygota</taxon>
        <taxon>Lepidoptera</taxon>
        <taxon>Glossata</taxon>
        <taxon>Ditrysia</taxon>
        <taxon>Papilionoidea</taxon>
        <taxon>Pieridae</taxon>
        <taxon>Dismorphiinae</taxon>
        <taxon>Leptidea</taxon>
    </lineage>
</organism>
<name>A0A5E4QKT8_9NEOP</name>
<dbReference type="AlphaFoldDB" id="A0A5E4QKT8"/>
<sequence>MEYMLRHFDKSEWCEVSPGFTQLEANEEIRHYDSQRHLAYADKSYAALTLYLLKQREVLQDNMTNLITWAHDKVGLTSEQLRVKITELFSEGEHQRVSSDMLQIICGHRAETIHMRRYVVINFVRDPLLKSTLRKIPPSNQHIFNAEMLASALETAGGVPTRYPSQGPAKFDVPSQGAPQTEN</sequence>
<dbReference type="Proteomes" id="UP000324832">
    <property type="component" value="Unassembled WGS sequence"/>
</dbReference>
<protein>
    <submittedName>
        <fullName evidence="2">Uncharacterized protein</fullName>
    </submittedName>
</protein>
<evidence type="ECO:0000313" key="2">
    <source>
        <dbReference type="EMBL" id="VVC97608.1"/>
    </source>
</evidence>
<evidence type="ECO:0000313" key="3">
    <source>
        <dbReference type="Proteomes" id="UP000324832"/>
    </source>
</evidence>
<proteinExistence type="predicted"/>
<reference evidence="2 3" key="1">
    <citation type="submission" date="2017-07" db="EMBL/GenBank/DDBJ databases">
        <authorList>
            <person name="Talla V."/>
            <person name="Backstrom N."/>
        </authorList>
    </citation>
    <scope>NUCLEOTIDE SEQUENCE [LARGE SCALE GENOMIC DNA]</scope>
</reference>
<accession>A0A5E4QKT8</accession>
<feature type="non-terminal residue" evidence="2">
    <location>
        <position position="183"/>
    </location>
</feature>
<dbReference type="EMBL" id="FZQP02003234">
    <property type="protein sequence ID" value="VVC97608.1"/>
    <property type="molecule type" value="Genomic_DNA"/>
</dbReference>